<dbReference type="Gene3D" id="3.10.20.90">
    <property type="entry name" value="Phosphatidylinositol 3-kinase Catalytic Subunit, Chain A, domain 1"/>
    <property type="match status" value="1"/>
</dbReference>
<feature type="domain" description="FERM" evidence="2">
    <location>
        <begin position="70"/>
        <end position="393"/>
    </location>
</feature>
<dbReference type="Proteomes" id="UP000035682">
    <property type="component" value="Unplaced"/>
</dbReference>
<dbReference type="AlphaFoldDB" id="A0A090LJV4"/>
<dbReference type="InterPro" id="IPR018979">
    <property type="entry name" value="FERM_N"/>
</dbReference>
<dbReference type="Pfam" id="PF09380">
    <property type="entry name" value="FERM_C"/>
    <property type="match status" value="1"/>
</dbReference>
<organism evidence="3">
    <name type="scientific">Strongyloides ratti</name>
    <name type="common">Parasitic roundworm</name>
    <dbReference type="NCBI Taxonomy" id="34506"/>
    <lineage>
        <taxon>Eukaryota</taxon>
        <taxon>Metazoa</taxon>
        <taxon>Ecdysozoa</taxon>
        <taxon>Nematoda</taxon>
        <taxon>Chromadorea</taxon>
        <taxon>Rhabditida</taxon>
        <taxon>Tylenchina</taxon>
        <taxon>Panagrolaimomorpha</taxon>
        <taxon>Strongyloidoidea</taxon>
        <taxon>Strongyloididae</taxon>
        <taxon>Strongyloides</taxon>
    </lineage>
</organism>
<dbReference type="SUPFAM" id="SSF47031">
    <property type="entry name" value="Second domain of FERM"/>
    <property type="match status" value="1"/>
</dbReference>
<evidence type="ECO:0000313" key="5">
    <source>
        <dbReference type="WBParaSite" id="SRAE_2000246700.1"/>
    </source>
</evidence>
<dbReference type="InterPro" id="IPR019747">
    <property type="entry name" value="FERM_CS"/>
</dbReference>
<keyword evidence="1" id="KW-0472">Membrane</keyword>
<dbReference type="FunFam" id="1.20.80.10:FF:000006">
    <property type="entry name" value="FERM domain-containing protein 5 isoform X1"/>
    <property type="match status" value="1"/>
</dbReference>
<dbReference type="SUPFAM" id="SSF54236">
    <property type="entry name" value="Ubiquitin-like"/>
    <property type="match status" value="1"/>
</dbReference>
<keyword evidence="1" id="KW-0812">Transmembrane</keyword>
<dbReference type="InterPro" id="IPR018980">
    <property type="entry name" value="FERM_PH-like_C"/>
</dbReference>
<sequence>MGVYDWDSSNNNDEVVPAERRRILFTKPFEETMIGKQTLDNENTHSSALSRQSLLSRFSSYSSFHISKTFRVFVKLLHNDSVIEHEFKKNAKGYEVLDFVCNYLNLSETSFFGLRYHEVANNRHDTVKYRYWIDMEKSLSKQFKKKEIRLNFRVRFYPAEINIIKDEITRYMIFSQVRRDLLHGRLFAPSHILAQLGGLIVQSALGDYRKGKFEPGYLSQYKLLLKQSEALERKIEEEHKKFEGLSPAEAECSFLEIASKLETYGYDPFAVNEEERGIQIFVGASHKGILQFYDPQNYNLIKWSDIEKVDYHDKFLKITVISHFANDLTHLEKEILSSQKKSTLSTTSPNIKKLEKKHNLKNNEHGFECPNEKFAKHLWKNILSLQNFFITDKSENVKLSFSTPKIPFFSRGSTFRMPVKKTLNELRNEKPTNISNCTSFKRTILEKQKPREQNDYVTRVLKKYTENPHLLNKRLLFCSSKNCDKCNDRRIVQRKKMLQKEEDDRIRAEATEREAEENAATIQMVNDGYDDDDDDLVTHVSSSVVDFDEKIENIGKKTEKNLNADFGTKETKYDVLKDKLVDALNSEENESTGPIKNKITYKIHLRKFEQVKSDYTNTKEKLEILPKDRRLIEELHVEETISELNKRLIKNVSLLPVNRKNENIDLNENIVNRKINKNEAQNEVVLDDYLEMTKSKNVSPVSNKNFLFKQTLKAFMSLVLIIMIIFMVIITLYETKANKNSILKSISFIELFENDYYKPVRNTVLDTYNKITRLY</sequence>
<dbReference type="STRING" id="34506.A0A090LJV4"/>
<dbReference type="CDD" id="cd14473">
    <property type="entry name" value="FERM_B-lobe"/>
    <property type="match status" value="1"/>
</dbReference>
<evidence type="ECO:0000313" key="6">
    <source>
        <dbReference type="WormBase" id="SRAE_2000246700"/>
    </source>
</evidence>
<evidence type="ECO:0000259" key="2">
    <source>
        <dbReference type="PROSITE" id="PS50057"/>
    </source>
</evidence>
<dbReference type="InterPro" id="IPR014352">
    <property type="entry name" value="FERM/acyl-CoA-bd_prot_sf"/>
</dbReference>
<dbReference type="PANTHER" id="PTHR23280:SF32">
    <property type="entry name" value="FI22325P1"/>
    <property type="match status" value="1"/>
</dbReference>
<dbReference type="OrthoDB" id="6266673at2759"/>
<dbReference type="PROSITE" id="PS00660">
    <property type="entry name" value="FERM_1"/>
    <property type="match status" value="1"/>
</dbReference>
<dbReference type="GeneID" id="36380170"/>
<reference evidence="5" key="2">
    <citation type="submission" date="2020-12" db="UniProtKB">
        <authorList>
            <consortium name="WormBaseParasite"/>
        </authorList>
    </citation>
    <scope>IDENTIFICATION</scope>
</reference>
<dbReference type="PRINTS" id="PR00935">
    <property type="entry name" value="BAND41"/>
</dbReference>
<dbReference type="RefSeq" id="XP_024507005.1">
    <property type="nucleotide sequence ID" value="XM_024653538.1"/>
</dbReference>
<dbReference type="InterPro" id="IPR019749">
    <property type="entry name" value="Band_41_domain"/>
</dbReference>
<feature type="transmembrane region" description="Helical" evidence="1">
    <location>
        <begin position="714"/>
        <end position="733"/>
    </location>
</feature>
<dbReference type="Pfam" id="PF00373">
    <property type="entry name" value="FERM_M"/>
    <property type="match status" value="1"/>
</dbReference>
<keyword evidence="1" id="KW-1133">Transmembrane helix</keyword>
<reference evidence="3 4" key="1">
    <citation type="submission" date="2014-09" db="EMBL/GenBank/DDBJ databases">
        <authorList>
            <person name="Martin A.A."/>
        </authorList>
    </citation>
    <scope>NUCLEOTIDE SEQUENCE</scope>
    <source>
        <strain evidence="4">ED321</strain>
        <strain evidence="3">ED321 Heterogonic</strain>
    </source>
</reference>
<name>A0A090LJV4_STRRB</name>
<dbReference type="EMBL" id="LN609529">
    <property type="protein sequence ID" value="CEF67805.1"/>
    <property type="molecule type" value="Genomic_DNA"/>
</dbReference>
<accession>A0A090LJV4</accession>
<evidence type="ECO:0000256" key="1">
    <source>
        <dbReference type="SAM" id="Phobius"/>
    </source>
</evidence>
<dbReference type="Gene3D" id="1.20.80.10">
    <property type="match status" value="1"/>
</dbReference>
<dbReference type="InterPro" id="IPR029071">
    <property type="entry name" value="Ubiquitin-like_domsf"/>
</dbReference>
<dbReference type="SMART" id="SM00295">
    <property type="entry name" value="B41"/>
    <property type="match status" value="1"/>
</dbReference>
<evidence type="ECO:0000313" key="3">
    <source>
        <dbReference type="EMBL" id="CEF67805.1"/>
    </source>
</evidence>
<dbReference type="SUPFAM" id="SSF50729">
    <property type="entry name" value="PH domain-like"/>
    <property type="match status" value="1"/>
</dbReference>
<protein>
    <submittedName>
        <fullName evidence="5">FERM domain-containing protein</fullName>
    </submittedName>
</protein>
<proteinExistence type="predicted"/>
<evidence type="ECO:0000313" key="4">
    <source>
        <dbReference type="Proteomes" id="UP000035682"/>
    </source>
</evidence>
<keyword evidence="4" id="KW-1185">Reference proteome</keyword>
<dbReference type="InterPro" id="IPR011993">
    <property type="entry name" value="PH-like_dom_sf"/>
</dbReference>
<dbReference type="GO" id="GO:0005856">
    <property type="term" value="C:cytoskeleton"/>
    <property type="evidence" value="ECO:0007669"/>
    <property type="project" value="TreeGrafter"/>
</dbReference>
<dbReference type="PROSITE" id="PS50057">
    <property type="entry name" value="FERM_3"/>
    <property type="match status" value="1"/>
</dbReference>
<dbReference type="Pfam" id="PF09379">
    <property type="entry name" value="FERM_N"/>
    <property type="match status" value="1"/>
</dbReference>
<dbReference type="CTD" id="36380170"/>
<dbReference type="InterPro" id="IPR000299">
    <property type="entry name" value="FERM_domain"/>
</dbReference>
<dbReference type="WormBase" id="SRAE_2000246700">
    <property type="protein sequence ID" value="SRP10061"/>
    <property type="gene ID" value="WBGene00262677"/>
</dbReference>
<dbReference type="SMART" id="SM01196">
    <property type="entry name" value="FERM_C"/>
    <property type="match status" value="1"/>
</dbReference>
<dbReference type="GO" id="GO:0031032">
    <property type="term" value="P:actomyosin structure organization"/>
    <property type="evidence" value="ECO:0007669"/>
    <property type="project" value="TreeGrafter"/>
</dbReference>
<dbReference type="Gene3D" id="2.30.29.30">
    <property type="entry name" value="Pleckstrin-homology domain (PH domain)/Phosphotyrosine-binding domain (PTB)"/>
    <property type="match status" value="1"/>
</dbReference>
<dbReference type="InterPro" id="IPR035963">
    <property type="entry name" value="FERM_2"/>
</dbReference>
<dbReference type="InterPro" id="IPR019748">
    <property type="entry name" value="FERM_central"/>
</dbReference>
<dbReference type="PANTHER" id="PTHR23280">
    <property type="entry name" value="4.1 G PROTEIN"/>
    <property type="match status" value="1"/>
</dbReference>
<dbReference type="WBParaSite" id="SRAE_2000246700.1">
    <property type="protein sequence ID" value="SRAE_2000246700.1"/>
    <property type="gene ID" value="WBGene00262677"/>
</dbReference>
<gene>
    <name evidence="3 5 6" type="ORF">SRAE_2000246700</name>
</gene>